<evidence type="ECO:0000313" key="3">
    <source>
        <dbReference type="Proteomes" id="UP000718281"/>
    </source>
</evidence>
<name>A0A935CCM4_9MICO</name>
<comment type="caution">
    <text evidence="2">The sequence shown here is derived from an EMBL/GenBank/DDBJ whole genome shotgun (WGS) entry which is preliminary data.</text>
</comment>
<organism evidence="2 3">
    <name type="scientific">Candidatus Phosphoribacter hodrii</name>
    <dbReference type="NCBI Taxonomy" id="2953743"/>
    <lineage>
        <taxon>Bacteria</taxon>
        <taxon>Bacillati</taxon>
        <taxon>Actinomycetota</taxon>
        <taxon>Actinomycetes</taxon>
        <taxon>Micrococcales</taxon>
        <taxon>Dermatophilaceae</taxon>
        <taxon>Candidatus Phosphoribacter</taxon>
    </lineage>
</organism>
<reference evidence="2 3" key="1">
    <citation type="submission" date="2020-10" db="EMBL/GenBank/DDBJ databases">
        <title>Connecting structure to function with the recovery of over 1000 high-quality activated sludge metagenome-assembled genomes encoding full-length rRNA genes using long-read sequencing.</title>
        <authorList>
            <person name="Singleton C.M."/>
            <person name="Petriglieri F."/>
            <person name="Kristensen J.M."/>
            <person name="Kirkegaard R.H."/>
            <person name="Michaelsen T.Y."/>
            <person name="Andersen M.H."/>
            <person name="Karst S.M."/>
            <person name="Dueholm M.S."/>
            <person name="Nielsen P.H."/>
            <person name="Albertsen M."/>
        </authorList>
    </citation>
    <scope>NUCLEOTIDE SEQUENCE [LARGE SCALE GENOMIC DNA]</scope>
    <source>
        <strain evidence="2">AalE_18-Q3-R2-46_BAT3C.188</strain>
    </source>
</reference>
<feature type="region of interest" description="Disordered" evidence="1">
    <location>
        <begin position="1"/>
        <end position="28"/>
    </location>
</feature>
<proteinExistence type="predicted"/>
<dbReference type="AlphaFoldDB" id="A0A935CCM4"/>
<protein>
    <submittedName>
        <fullName evidence="2">Uncharacterized protein</fullName>
    </submittedName>
</protein>
<sequence>MTTRPEIALPEPAQPPSNFTSRRAARLARERAGLAERAREHVNDPLTAPRDSYARALRAGDHADTHFTMTDVQS</sequence>
<evidence type="ECO:0000313" key="2">
    <source>
        <dbReference type="EMBL" id="MBK6300033.1"/>
    </source>
</evidence>
<accession>A0A935CCM4</accession>
<evidence type="ECO:0000256" key="1">
    <source>
        <dbReference type="SAM" id="MobiDB-lite"/>
    </source>
</evidence>
<dbReference type="Proteomes" id="UP000718281">
    <property type="component" value="Unassembled WGS sequence"/>
</dbReference>
<gene>
    <name evidence="2" type="ORF">IPF40_02915</name>
</gene>
<dbReference type="EMBL" id="JADIXZ010000003">
    <property type="protein sequence ID" value="MBK6300033.1"/>
    <property type="molecule type" value="Genomic_DNA"/>
</dbReference>